<dbReference type="NCBIfam" id="TIGR02595">
    <property type="entry name" value="PEP_CTERM"/>
    <property type="match status" value="1"/>
</dbReference>
<keyword evidence="1" id="KW-0812">Transmembrane</keyword>
<feature type="transmembrane region" description="Helical" evidence="1">
    <location>
        <begin position="192"/>
        <end position="212"/>
    </location>
</feature>
<accession>A0A918JK06</accession>
<protein>
    <recommendedName>
        <fullName evidence="3">Ice-binding protein C-terminal domain-containing protein</fullName>
    </recommendedName>
</protein>
<reference evidence="4" key="1">
    <citation type="journal article" date="2014" name="Int. J. Syst. Evol. Microbiol.">
        <title>Complete genome sequence of Corynebacterium casei LMG S-19264T (=DSM 44701T), isolated from a smear-ripened cheese.</title>
        <authorList>
            <consortium name="US DOE Joint Genome Institute (JGI-PGF)"/>
            <person name="Walter F."/>
            <person name="Albersmeier A."/>
            <person name="Kalinowski J."/>
            <person name="Ruckert C."/>
        </authorList>
    </citation>
    <scope>NUCLEOTIDE SEQUENCE</scope>
    <source>
        <strain evidence="4">KCTC 22164</strain>
    </source>
</reference>
<evidence type="ECO:0000313" key="4">
    <source>
        <dbReference type="EMBL" id="GGW84079.1"/>
    </source>
</evidence>
<gene>
    <name evidence="4" type="ORF">GCM10007391_17210</name>
</gene>
<proteinExistence type="predicted"/>
<name>A0A918JK06_9ALTE</name>
<keyword evidence="5" id="KW-1185">Reference proteome</keyword>
<keyword evidence="2" id="KW-0732">Signal</keyword>
<evidence type="ECO:0000259" key="3">
    <source>
        <dbReference type="Pfam" id="PF07589"/>
    </source>
</evidence>
<feature type="domain" description="Ice-binding protein C-terminal" evidence="3">
    <location>
        <begin position="193"/>
        <end position="216"/>
    </location>
</feature>
<keyword evidence="1" id="KW-0472">Membrane</keyword>
<evidence type="ECO:0000313" key="5">
    <source>
        <dbReference type="Proteomes" id="UP000631300"/>
    </source>
</evidence>
<dbReference type="RefSeq" id="WP_189405399.1">
    <property type="nucleotide sequence ID" value="NZ_BMXP01000003.1"/>
</dbReference>
<dbReference type="AlphaFoldDB" id="A0A918JK06"/>
<dbReference type="EMBL" id="BMXP01000003">
    <property type="protein sequence ID" value="GGW84079.1"/>
    <property type="molecule type" value="Genomic_DNA"/>
</dbReference>
<reference evidence="4" key="2">
    <citation type="submission" date="2020-09" db="EMBL/GenBank/DDBJ databases">
        <authorList>
            <person name="Sun Q."/>
            <person name="Kim S."/>
        </authorList>
    </citation>
    <scope>NUCLEOTIDE SEQUENCE</scope>
    <source>
        <strain evidence="4">KCTC 22164</strain>
    </source>
</reference>
<dbReference type="InterPro" id="IPR013424">
    <property type="entry name" value="Ice-binding_C"/>
</dbReference>
<dbReference type="Proteomes" id="UP000631300">
    <property type="component" value="Unassembled WGS sequence"/>
</dbReference>
<organism evidence="4 5">
    <name type="scientific">Alteromonas halophila</name>
    <dbReference type="NCBI Taxonomy" id="516698"/>
    <lineage>
        <taxon>Bacteria</taxon>
        <taxon>Pseudomonadati</taxon>
        <taxon>Pseudomonadota</taxon>
        <taxon>Gammaproteobacteria</taxon>
        <taxon>Alteromonadales</taxon>
        <taxon>Alteromonadaceae</taxon>
        <taxon>Alteromonas/Salinimonas group</taxon>
        <taxon>Alteromonas</taxon>
    </lineage>
</organism>
<evidence type="ECO:0000256" key="2">
    <source>
        <dbReference type="SAM" id="SignalP"/>
    </source>
</evidence>
<feature type="signal peptide" evidence="2">
    <location>
        <begin position="1"/>
        <end position="24"/>
    </location>
</feature>
<evidence type="ECO:0000256" key="1">
    <source>
        <dbReference type="SAM" id="Phobius"/>
    </source>
</evidence>
<feature type="chain" id="PRO_5037794701" description="Ice-binding protein C-terminal domain-containing protein" evidence="2">
    <location>
        <begin position="25"/>
        <end position="217"/>
    </location>
</feature>
<sequence length="217" mass="23373">MHIKSSVKSFMVLLFLSVSLGANASLITNGTFDSDLSGWTINGSANGNIDTVWNAGTAHLGRPGQEGFSEFYQLFTVDANAMSADIWFDYQWQVTAPSTPDEFDVYFQYLDANTSQFVVVNLFSMLSSNATFGQTAQFNGMLDLTGYNLAGTTNNAGLFFKLTETPNTPASPGTRIQLDNVQFETSAAGNSFAVPAPGTLLLLSLSLLGIGWSSRKK</sequence>
<dbReference type="Pfam" id="PF07589">
    <property type="entry name" value="PEP-CTERM"/>
    <property type="match status" value="1"/>
</dbReference>
<comment type="caution">
    <text evidence="4">The sequence shown here is derived from an EMBL/GenBank/DDBJ whole genome shotgun (WGS) entry which is preliminary data.</text>
</comment>
<keyword evidence="1" id="KW-1133">Transmembrane helix</keyword>